<dbReference type="EMBL" id="LAZR01000667">
    <property type="protein sequence ID" value="KKN61187.1"/>
    <property type="molecule type" value="Genomic_DNA"/>
</dbReference>
<evidence type="ECO:0008006" key="2">
    <source>
        <dbReference type="Google" id="ProtNLM"/>
    </source>
</evidence>
<accession>A0A0F9SFU7</accession>
<name>A0A0F9SFU7_9ZZZZ</name>
<proteinExistence type="predicted"/>
<reference evidence="1" key="1">
    <citation type="journal article" date="2015" name="Nature">
        <title>Complex archaea that bridge the gap between prokaryotes and eukaryotes.</title>
        <authorList>
            <person name="Spang A."/>
            <person name="Saw J.H."/>
            <person name="Jorgensen S.L."/>
            <person name="Zaremba-Niedzwiedzka K."/>
            <person name="Martijn J."/>
            <person name="Lind A.E."/>
            <person name="van Eijk R."/>
            <person name="Schleper C."/>
            <person name="Guy L."/>
            <person name="Ettema T.J."/>
        </authorList>
    </citation>
    <scope>NUCLEOTIDE SEQUENCE</scope>
</reference>
<gene>
    <name evidence="1" type="ORF">LCGC14_0524280</name>
</gene>
<evidence type="ECO:0000313" key="1">
    <source>
        <dbReference type="EMBL" id="KKN61187.1"/>
    </source>
</evidence>
<sequence>MLNRGVVNMTKKNNKSNIDSMFEQTQEITEDKILHKNIDSMFDQTPETLEQNTPLNFPKTPPIFSSMEEQPIPTIIESNKEDNMVDISEYSVLIPQTKPISMITEQNSKDKRYNNSTPKDYHDNTHNNFNIKVKKSRIIYEDCIALGYSRDDIDFAMTREQFNNAIRKGREKRIPPSQVKLTWTCLRDEKHGRFPAIYSSVKGTRKKKGSGCSKCSIQNSIIHFEDYTALGNSRDDIDSTMTREQFNDAIKKGREKGKFPSHIKFIWTCLRDEEHGRFPAIYKDVKGTRNKKGSGCPKCRVQDLSIHFEDCTALGNSRDDIDFAMTRKQFNDTIKMGKEMKIGPNKVKLTWTCLKDREHGTFPGAYGDVKGTPNRKGTGCPRCNEIQFEDCIALGNSRDDIDFAMTREQFNGARKKGKEKRIGPNKVKLTWMCLRDEEHGRFPAAYSNVNGTPNSKGTGCPKCGDIFNILCIHVHTAIKYIVSSFLHDIGIKSYSEILVSRIFEDFCLRDCIIDSFLLNINCYLENRILNSSKLLHELRLEGINLRNIKGFLFDYTADVSDKNIKSKIRKYQKKDMFLFIVGTKWKKNKKERIINTIYKNVRVIRYDLFSELIGFKDKFLDKFKQMWKMFDNDNLGNDSLEDLYNFKEKLQSEFFKKSGTDLFRKNDLETKLKSLNIDYYSFFGID</sequence>
<protein>
    <recommendedName>
        <fullName evidence="2">Zinc-ribbon domain-containing protein</fullName>
    </recommendedName>
</protein>
<comment type="caution">
    <text evidence="1">The sequence shown here is derived from an EMBL/GenBank/DDBJ whole genome shotgun (WGS) entry which is preliminary data.</text>
</comment>
<dbReference type="AlphaFoldDB" id="A0A0F9SFU7"/>
<organism evidence="1">
    <name type="scientific">marine sediment metagenome</name>
    <dbReference type="NCBI Taxonomy" id="412755"/>
    <lineage>
        <taxon>unclassified sequences</taxon>
        <taxon>metagenomes</taxon>
        <taxon>ecological metagenomes</taxon>
    </lineage>
</organism>